<dbReference type="AlphaFoldDB" id="G2YD68"/>
<evidence type="ECO:0000256" key="1">
    <source>
        <dbReference type="SAM" id="MobiDB-lite"/>
    </source>
</evidence>
<dbReference type="InParanoid" id="G2YD68"/>
<reference evidence="3" key="1">
    <citation type="journal article" date="2011" name="PLoS Genet.">
        <title>Genomic analysis of the necrotrophic fungal pathogens Sclerotinia sclerotiorum and Botrytis cinerea.</title>
        <authorList>
            <person name="Amselem J."/>
            <person name="Cuomo C.A."/>
            <person name="van Kan J.A."/>
            <person name="Viaud M."/>
            <person name="Benito E.P."/>
            <person name="Couloux A."/>
            <person name="Coutinho P.M."/>
            <person name="de Vries R.P."/>
            <person name="Dyer P.S."/>
            <person name="Fillinger S."/>
            <person name="Fournier E."/>
            <person name="Gout L."/>
            <person name="Hahn M."/>
            <person name="Kohn L."/>
            <person name="Lapalu N."/>
            <person name="Plummer K.M."/>
            <person name="Pradier J.M."/>
            <person name="Quevillon E."/>
            <person name="Sharon A."/>
            <person name="Simon A."/>
            <person name="ten Have A."/>
            <person name="Tudzynski B."/>
            <person name="Tudzynski P."/>
            <person name="Wincker P."/>
            <person name="Andrew M."/>
            <person name="Anthouard V."/>
            <person name="Beever R.E."/>
            <person name="Beffa R."/>
            <person name="Benoit I."/>
            <person name="Bouzid O."/>
            <person name="Brault B."/>
            <person name="Chen Z."/>
            <person name="Choquer M."/>
            <person name="Collemare J."/>
            <person name="Cotton P."/>
            <person name="Danchin E.G."/>
            <person name="Da Silva C."/>
            <person name="Gautier A."/>
            <person name="Giraud C."/>
            <person name="Giraud T."/>
            <person name="Gonzalez C."/>
            <person name="Grossetete S."/>
            <person name="Guldener U."/>
            <person name="Henrissat B."/>
            <person name="Howlett B.J."/>
            <person name="Kodira C."/>
            <person name="Kretschmer M."/>
            <person name="Lappartient A."/>
            <person name="Leroch M."/>
            <person name="Levis C."/>
            <person name="Mauceli E."/>
            <person name="Neuveglise C."/>
            <person name="Oeser B."/>
            <person name="Pearson M."/>
            <person name="Poulain J."/>
            <person name="Poussereau N."/>
            <person name="Quesneville H."/>
            <person name="Rascle C."/>
            <person name="Schumacher J."/>
            <person name="Segurens B."/>
            <person name="Sexton A."/>
            <person name="Silva E."/>
            <person name="Sirven C."/>
            <person name="Soanes D.M."/>
            <person name="Talbot N.J."/>
            <person name="Templeton M."/>
            <person name="Yandava C."/>
            <person name="Yarden O."/>
            <person name="Zeng Q."/>
            <person name="Rollins J.A."/>
            <person name="Lebrun M.H."/>
            <person name="Dickman M."/>
        </authorList>
    </citation>
    <scope>NUCLEOTIDE SEQUENCE [LARGE SCALE GENOMIC DNA]</scope>
    <source>
        <strain evidence="3">T4</strain>
    </source>
</reference>
<accession>G2YD68</accession>
<dbReference type="Proteomes" id="UP000008177">
    <property type="component" value="Unplaced contigs"/>
</dbReference>
<protein>
    <submittedName>
        <fullName evidence="2">Uncharacterized protein</fullName>
    </submittedName>
</protein>
<organism evidence="2 3">
    <name type="scientific">Botryotinia fuckeliana (strain T4)</name>
    <name type="common">Noble rot fungus</name>
    <name type="synonym">Botrytis cinerea</name>
    <dbReference type="NCBI Taxonomy" id="999810"/>
    <lineage>
        <taxon>Eukaryota</taxon>
        <taxon>Fungi</taxon>
        <taxon>Dikarya</taxon>
        <taxon>Ascomycota</taxon>
        <taxon>Pezizomycotina</taxon>
        <taxon>Leotiomycetes</taxon>
        <taxon>Helotiales</taxon>
        <taxon>Sclerotiniaceae</taxon>
        <taxon>Botrytis</taxon>
    </lineage>
</organism>
<evidence type="ECO:0000313" key="3">
    <source>
        <dbReference type="Proteomes" id="UP000008177"/>
    </source>
</evidence>
<evidence type="ECO:0000313" key="2">
    <source>
        <dbReference type="EMBL" id="CCD49716.1"/>
    </source>
</evidence>
<dbReference type="HOGENOM" id="CLU_2426760_0_0_1"/>
<feature type="compositionally biased region" description="Polar residues" evidence="1">
    <location>
        <begin position="80"/>
        <end position="91"/>
    </location>
</feature>
<feature type="region of interest" description="Disordered" evidence="1">
    <location>
        <begin position="51"/>
        <end position="91"/>
    </location>
</feature>
<sequence>MKIKQIGITFPNLTHAYGKQPTNHNKTTPKILHLTNKSENTPEHQIRLTSSKYGMKRPTMTEFPAPANSNAKEYLKMASTDKTSSNSNLGA</sequence>
<gene>
    <name evidence="2" type="ORF">BofuT4_uP094240.1</name>
</gene>
<name>G2YD68_BOTF4</name>
<proteinExistence type="predicted"/>
<dbReference type="EMBL" id="FQ790321">
    <property type="protein sequence ID" value="CCD49716.1"/>
    <property type="molecule type" value="Genomic_DNA"/>
</dbReference>